<name>A0ABS4ZSL8_9MYCO</name>
<reference evidence="1 2" key="1">
    <citation type="submission" date="2021-03" db="EMBL/GenBank/DDBJ databases">
        <title>Sequencing the genomes of 1000 actinobacteria strains.</title>
        <authorList>
            <person name="Klenk H.-P."/>
        </authorList>
    </citation>
    <scope>NUCLEOTIDE SEQUENCE [LARGE SCALE GENOMIC DNA]</scope>
    <source>
        <strain evidence="1 2">DSM 46713</strain>
    </source>
</reference>
<dbReference type="Proteomes" id="UP000694460">
    <property type="component" value="Unassembled WGS sequence"/>
</dbReference>
<gene>
    <name evidence="1" type="ORF">JOF57_002405</name>
</gene>
<comment type="caution">
    <text evidence="1">The sequence shown here is derived from an EMBL/GenBank/DDBJ whole genome shotgun (WGS) entry which is preliminary data.</text>
</comment>
<accession>A0ABS4ZSL8</accession>
<dbReference type="EMBL" id="JAGIOP010000002">
    <property type="protein sequence ID" value="MBP2452492.1"/>
    <property type="molecule type" value="Genomic_DNA"/>
</dbReference>
<dbReference type="RefSeq" id="WP_209916648.1">
    <property type="nucleotide sequence ID" value="NZ_JAGIOP010000002.1"/>
</dbReference>
<protein>
    <submittedName>
        <fullName evidence="1">Uncharacterized protein</fullName>
    </submittedName>
</protein>
<organism evidence="1 2">
    <name type="scientific">Mycolicibacterium lutetiense</name>
    <dbReference type="NCBI Taxonomy" id="1641992"/>
    <lineage>
        <taxon>Bacteria</taxon>
        <taxon>Bacillati</taxon>
        <taxon>Actinomycetota</taxon>
        <taxon>Actinomycetes</taxon>
        <taxon>Mycobacteriales</taxon>
        <taxon>Mycobacteriaceae</taxon>
        <taxon>Mycolicibacterium</taxon>
    </lineage>
</organism>
<evidence type="ECO:0000313" key="2">
    <source>
        <dbReference type="Proteomes" id="UP000694460"/>
    </source>
</evidence>
<keyword evidence="2" id="KW-1185">Reference proteome</keyword>
<sequence length="64" mass="6569">MKTRVKLAAAALAALTALSGVGVLVHGGVTVPREDVSVTSPSLVELAGEYAAAFESLKTEKETR</sequence>
<evidence type="ECO:0000313" key="1">
    <source>
        <dbReference type="EMBL" id="MBP2452492.1"/>
    </source>
</evidence>
<proteinExistence type="predicted"/>